<dbReference type="Proteomes" id="UP000184513">
    <property type="component" value="Unassembled WGS sequence"/>
</dbReference>
<dbReference type="OrthoDB" id="9801841at2"/>
<name>A0A1M7Q066_9BACT</name>
<dbReference type="SMART" id="SM00332">
    <property type="entry name" value="PP2Cc"/>
    <property type="match status" value="1"/>
</dbReference>
<dbReference type="SUPFAM" id="SSF81606">
    <property type="entry name" value="PP2C-like"/>
    <property type="match status" value="1"/>
</dbReference>
<proteinExistence type="predicted"/>
<protein>
    <submittedName>
        <fullName evidence="2">Protein phosphatase</fullName>
    </submittedName>
</protein>
<evidence type="ECO:0000313" key="2">
    <source>
        <dbReference type="EMBL" id="SHN23377.1"/>
    </source>
</evidence>
<dbReference type="CDD" id="cd00143">
    <property type="entry name" value="PP2Cc"/>
    <property type="match status" value="1"/>
</dbReference>
<reference evidence="2 3" key="1">
    <citation type="submission" date="2016-11" db="EMBL/GenBank/DDBJ databases">
        <authorList>
            <person name="Jaros S."/>
            <person name="Januszkiewicz K."/>
            <person name="Wedrychowicz H."/>
        </authorList>
    </citation>
    <scope>NUCLEOTIDE SEQUENCE [LARGE SCALE GENOMIC DNA]</scope>
    <source>
        <strain evidence="2 3">CGMCC 1.6102</strain>
    </source>
</reference>
<keyword evidence="3" id="KW-1185">Reference proteome</keyword>
<accession>A0A1M7Q066</accession>
<dbReference type="Pfam" id="PF13672">
    <property type="entry name" value="PP2C_2"/>
    <property type="match status" value="1"/>
</dbReference>
<dbReference type="PROSITE" id="PS51746">
    <property type="entry name" value="PPM_2"/>
    <property type="match status" value="1"/>
</dbReference>
<feature type="domain" description="PPM-type phosphatase" evidence="1">
    <location>
        <begin position="2"/>
        <end position="234"/>
    </location>
</feature>
<evidence type="ECO:0000259" key="1">
    <source>
        <dbReference type="PROSITE" id="PS51746"/>
    </source>
</evidence>
<dbReference type="EMBL" id="FRCY01000012">
    <property type="protein sequence ID" value="SHN23377.1"/>
    <property type="molecule type" value="Genomic_DNA"/>
</dbReference>
<dbReference type="AlphaFoldDB" id="A0A1M7Q066"/>
<organism evidence="2 3">
    <name type="scientific">Cyclobacterium lianum</name>
    <dbReference type="NCBI Taxonomy" id="388280"/>
    <lineage>
        <taxon>Bacteria</taxon>
        <taxon>Pseudomonadati</taxon>
        <taxon>Bacteroidota</taxon>
        <taxon>Cytophagia</taxon>
        <taxon>Cytophagales</taxon>
        <taxon>Cyclobacteriaceae</taxon>
        <taxon>Cyclobacterium</taxon>
    </lineage>
</organism>
<dbReference type="SMART" id="SM00331">
    <property type="entry name" value="PP2C_SIG"/>
    <property type="match status" value="1"/>
</dbReference>
<sequence length="239" mass="26386">MKAIAVSHKGKRDINQDLILEYTSIDGSYLFAVIDGMGGYESGEIAAKIVGENIETYLSTVGTIDAFHIQKAINKSNLALRQQKTESSESMGATIGGVIFKGSSVSYFWVGDVKIFHFRNKKILFESIPHGLVNDLVENGSITEPSQLSKYRHVVTRSIQGDIKTSQAEIDSNTFQDNTDLLFVCSDGVHDLFESLQLENLLNQVESPLMLQAELESRLKIEASDNFTFGIITSNALEI</sequence>
<dbReference type="RefSeq" id="WP_073096227.1">
    <property type="nucleotide sequence ID" value="NZ_FRCY01000012.1"/>
</dbReference>
<dbReference type="Gene3D" id="3.60.40.10">
    <property type="entry name" value="PPM-type phosphatase domain"/>
    <property type="match status" value="1"/>
</dbReference>
<dbReference type="InterPro" id="IPR001932">
    <property type="entry name" value="PPM-type_phosphatase-like_dom"/>
</dbReference>
<dbReference type="STRING" id="388280.SAMN04488057_112107"/>
<dbReference type="InterPro" id="IPR036457">
    <property type="entry name" value="PPM-type-like_dom_sf"/>
</dbReference>
<evidence type="ECO:0000313" key="3">
    <source>
        <dbReference type="Proteomes" id="UP000184513"/>
    </source>
</evidence>
<gene>
    <name evidence="2" type="ORF">SAMN04488057_112107</name>
</gene>